<accession>A0A2P2JIQ9</accession>
<dbReference type="AlphaFoldDB" id="A0A2P2JIQ9"/>
<name>A0A2P2JIQ9_RHIMU</name>
<protein>
    <submittedName>
        <fullName evidence="1">Uncharacterized protein MANES_18G084600</fullName>
    </submittedName>
</protein>
<organism evidence="1">
    <name type="scientific">Rhizophora mucronata</name>
    <name type="common">Asiatic mangrove</name>
    <dbReference type="NCBI Taxonomy" id="61149"/>
    <lineage>
        <taxon>Eukaryota</taxon>
        <taxon>Viridiplantae</taxon>
        <taxon>Streptophyta</taxon>
        <taxon>Embryophyta</taxon>
        <taxon>Tracheophyta</taxon>
        <taxon>Spermatophyta</taxon>
        <taxon>Magnoliopsida</taxon>
        <taxon>eudicotyledons</taxon>
        <taxon>Gunneridae</taxon>
        <taxon>Pentapetalae</taxon>
        <taxon>rosids</taxon>
        <taxon>fabids</taxon>
        <taxon>Malpighiales</taxon>
        <taxon>Rhizophoraceae</taxon>
        <taxon>Rhizophora</taxon>
    </lineage>
</organism>
<sequence>MLCSKNWLILQKTSYLHCPNPIDRTKDSVVERLILCRYSF</sequence>
<dbReference type="EMBL" id="GGEC01012868">
    <property type="protein sequence ID" value="MBW93351.1"/>
    <property type="molecule type" value="Transcribed_RNA"/>
</dbReference>
<proteinExistence type="predicted"/>
<reference evidence="1" key="1">
    <citation type="submission" date="2018-02" db="EMBL/GenBank/DDBJ databases">
        <title>Rhizophora mucronata_Transcriptome.</title>
        <authorList>
            <person name="Meera S.P."/>
            <person name="Sreeshan A."/>
            <person name="Augustine A."/>
        </authorList>
    </citation>
    <scope>NUCLEOTIDE SEQUENCE</scope>
    <source>
        <tissue evidence="1">Leaf</tissue>
    </source>
</reference>
<evidence type="ECO:0000313" key="1">
    <source>
        <dbReference type="EMBL" id="MBW93351.1"/>
    </source>
</evidence>